<reference evidence="3" key="1">
    <citation type="journal article" date="2005" name="Genetics">
        <title>Molecular population genetics of accessory gland protein genes and testis-expressed genes in Drosophila mojavensis and D. arizonae.</title>
        <authorList>
            <person name="Wagstaff B.J."/>
            <person name="Begun D.J."/>
        </authorList>
    </citation>
    <scope>NUCLEOTIDE SEQUENCE</scope>
    <source>
        <strain evidence="2">15081-1271.04</strain>
        <strain evidence="3">15081-1271.08</strain>
    </source>
</reference>
<keyword evidence="1" id="KW-0732">Signal</keyword>
<sequence length="49" mass="5206">MNFKYSLLLLSVLLAGASTRPTSEPLTESPCYSPPWCGNVPAPPGSINK</sequence>
<gene>
    <name evidence="3" type="primary">Acp8</name>
</gene>
<feature type="signal peptide" evidence="1">
    <location>
        <begin position="1"/>
        <end position="19"/>
    </location>
</feature>
<feature type="chain" id="PRO_5014104353" evidence="1">
    <location>
        <begin position="20"/>
        <end position="49"/>
    </location>
</feature>
<evidence type="ECO:0000313" key="2">
    <source>
        <dbReference type="EMBL" id="AAZ42624.1"/>
    </source>
</evidence>
<dbReference type="EMBL" id="DQ079140">
    <property type="protein sequence ID" value="AAZ42624.1"/>
    <property type="molecule type" value="Genomic_DNA"/>
</dbReference>
<proteinExistence type="predicted"/>
<dbReference type="AlphaFoldDB" id="Q2VKM9"/>
<accession>Q2VKM9</accession>
<name>Q2VKM9_DROAR</name>
<evidence type="ECO:0000256" key="1">
    <source>
        <dbReference type="SAM" id="SignalP"/>
    </source>
</evidence>
<protein>
    <submittedName>
        <fullName evidence="3">Acp8</fullName>
    </submittedName>
</protein>
<organism evidence="3">
    <name type="scientific">Drosophila arizonae</name>
    <name type="common">Fruit fly</name>
    <dbReference type="NCBI Taxonomy" id="7263"/>
    <lineage>
        <taxon>Eukaryota</taxon>
        <taxon>Metazoa</taxon>
        <taxon>Ecdysozoa</taxon>
        <taxon>Arthropoda</taxon>
        <taxon>Hexapoda</taxon>
        <taxon>Insecta</taxon>
        <taxon>Pterygota</taxon>
        <taxon>Neoptera</taxon>
        <taxon>Endopterygota</taxon>
        <taxon>Diptera</taxon>
        <taxon>Brachycera</taxon>
        <taxon>Muscomorpha</taxon>
        <taxon>Ephydroidea</taxon>
        <taxon>Drosophilidae</taxon>
        <taxon>Drosophila</taxon>
    </lineage>
</organism>
<evidence type="ECO:0000313" key="3">
    <source>
        <dbReference type="EMBL" id="AAZ42626.1"/>
    </source>
</evidence>
<dbReference type="EMBL" id="DQ079142">
    <property type="protein sequence ID" value="AAZ42626.1"/>
    <property type="molecule type" value="Genomic_DNA"/>
</dbReference>